<dbReference type="InterPro" id="IPR035437">
    <property type="entry name" value="SNase_OB-fold_sf"/>
</dbReference>
<dbReference type="CDD" id="cd20407">
    <property type="entry name" value="Tudor_AKAP1"/>
    <property type="match status" value="1"/>
</dbReference>
<dbReference type="InterPro" id="IPR047367">
    <property type="entry name" value="Tudor_AKAP1"/>
</dbReference>
<proteinExistence type="predicted"/>
<feature type="domain" description="Tudor" evidence="4">
    <location>
        <begin position="988"/>
        <end position="1048"/>
    </location>
</feature>
<evidence type="ECO:0000313" key="6">
    <source>
        <dbReference type="Proteomes" id="UP000824540"/>
    </source>
</evidence>
<dbReference type="GO" id="GO:0034237">
    <property type="term" value="F:protein kinase A regulatory subunit binding"/>
    <property type="evidence" value="ECO:0007669"/>
    <property type="project" value="TreeGrafter"/>
</dbReference>
<feature type="compositionally biased region" description="Polar residues" evidence="2">
    <location>
        <begin position="775"/>
        <end position="790"/>
    </location>
</feature>
<keyword evidence="6" id="KW-1185">Reference proteome</keyword>
<feature type="region of interest" description="Disordered" evidence="2">
    <location>
        <begin position="379"/>
        <end position="398"/>
    </location>
</feature>
<feature type="region of interest" description="Disordered" evidence="2">
    <location>
        <begin position="101"/>
        <end position="148"/>
    </location>
</feature>
<dbReference type="PANTHER" id="PTHR22948">
    <property type="entry name" value="TUDOR DOMAIN CONTAINING PROTEIN"/>
    <property type="match status" value="1"/>
</dbReference>
<feature type="transmembrane region" description="Helical" evidence="3">
    <location>
        <begin position="6"/>
        <end position="23"/>
    </location>
</feature>
<feature type="region of interest" description="Disordered" evidence="2">
    <location>
        <begin position="407"/>
        <end position="582"/>
    </location>
</feature>
<dbReference type="Proteomes" id="UP000824540">
    <property type="component" value="Unassembled WGS sequence"/>
</dbReference>
<feature type="region of interest" description="Disordered" evidence="2">
    <location>
        <begin position="281"/>
        <end position="309"/>
    </location>
</feature>
<feature type="compositionally biased region" description="Acidic residues" evidence="2">
    <location>
        <begin position="115"/>
        <end position="125"/>
    </location>
</feature>
<evidence type="ECO:0000256" key="1">
    <source>
        <dbReference type="PROSITE-ProRule" id="PRU00117"/>
    </source>
</evidence>
<keyword evidence="3" id="KW-0812">Transmembrane</keyword>
<dbReference type="SUPFAM" id="SSF50199">
    <property type="entry name" value="Staphylococcal nuclease"/>
    <property type="match status" value="1"/>
</dbReference>
<dbReference type="GO" id="GO:0003723">
    <property type="term" value="F:RNA binding"/>
    <property type="evidence" value="ECO:0007669"/>
    <property type="project" value="UniProtKB-UniRule"/>
</dbReference>
<dbReference type="InterPro" id="IPR050621">
    <property type="entry name" value="Tudor_domain_containing"/>
</dbReference>
<evidence type="ECO:0000313" key="5">
    <source>
        <dbReference type="EMBL" id="KAG9341394.1"/>
    </source>
</evidence>
<feature type="region of interest" description="Disordered" evidence="2">
    <location>
        <begin position="607"/>
        <end position="839"/>
    </location>
</feature>
<gene>
    <name evidence="5" type="ORF">JZ751_019201</name>
</gene>
<dbReference type="InterPro" id="IPR004087">
    <property type="entry name" value="KH_dom"/>
</dbReference>
<organism evidence="5 6">
    <name type="scientific">Albula glossodonta</name>
    <name type="common">roundjaw bonefish</name>
    <dbReference type="NCBI Taxonomy" id="121402"/>
    <lineage>
        <taxon>Eukaryota</taxon>
        <taxon>Metazoa</taxon>
        <taxon>Chordata</taxon>
        <taxon>Craniata</taxon>
        <taxon>Vertebrata</taxon>
        <taxon>Euteleostomi</taxon>
        <taxon>Actinopterygii</taxon>
        <taxon>Neopterygii</taxon>
        <taxon>Teleostei</taxon>
        <taxon>Albuliformes</taxon>
        <taxon>Albulidae</taxon>
        <taxon>Albula</taxon>
    </lineage>
</organism>
<dbReference type="PANTHER" id="PTHR22948:SF65">
    <property type="entry name" value="A-KINASE ANCHORING PROTEIN 1"/>
    <property type="match status" value="1"/>
</dbReference>
<dbReference type="CDD" id="cd22395">
    <property type="entry name" value="KH-I_AKAP1"/>
    <property type="match status" value="1"/>
</dbReference>
<comment type="caution">
    <text evidence="5">The sequence shown here is derived from an EMBL/GenBank/DDBJ whole genome shotgun (WGS) entry which is preliminary data.</text>
</comment>
<feature type="compositionally biased region" description="Polar residues" evidence="2">
    <location>
        <begin position="607"/>
        <end position="620"/>
    </location>
</feature>
<name>A0A8T2NMX9_9TELE</name>
<keyword evidence="1" id="KW-0694">RNA-binding</keyword>
<feature type="compositionally biased region" description="Polar residues" evidence="2">
    <location>
        <begin position="526"/>
        <end position="538"/>
    </location>
</feature>
<evidence type="ECO:0000256" key="2">
    <source>
        <dbReference type="SAM" id="MobiDB-lite"/>
    </source>
</evidence>
<evidence type="ECO:0000256" key="3">
    <source>
        <dbReference type="SAM" id="Phobius"/>
    </source>
</evidence>
<dbReference type="InterPro" id="IPR004088">
    <property type="entry name" value="KH_dom_type_1"/>
</dbReference>
<feature type="compositionally biased region" description="Basic and acidic residues" evidence="2">
    <location>
        <begin position="506"/>
        <end position="524"/>
    </location>
</feature>
<dbReference type="SUPFAM" id="SSF63748">
    <property type="entry name" value="Tudor/PWWP/MBT"/>
    <property type="match status" value="1"/>
</dbReference>
<feature type="compositionally biased region" description="Polar residues" evidence="2">
    <location>
        <begin position="101"/>
        <end position="111"/>
    </location>
</feature>
<reference evidence="5" key="1">
    <citation type="thesis" date="2021" institute="BYU ScholarsArchive" country="Provo, UT, USA">
        <title>Applications of and Algorithms for Genome Assembly and Genomic Analyses with an Emphasis on Marine Teleosts.</title>
        <authorList>
            <person name="Pickett B.D."/>
        </authorList>
    </citation>
    <scope>NUCLEOTIDE SEQUENCE</scope>
    <source>
        <strain evidence="5">HI-2016</strain>
    </source>
</reference>
<dbReference type="SUPFAM" id="SSF54791">
    <property type="entry name" value="Eukaryotic type KH-domain (KH-domain type I)"/>
    <property type="match status" value="1"/>
</dbReference>
<accession>A0A8T2NMX9</accession>
<dbReference type="PROSITE" id="PS50304">
    <property type="entry name" value="TUDOR"/>
    <property type="match status" value="1"/>
</dbReference>
<feature type="compositionally biased region" description="Basic and acidic residues" evidence="2">
    <location>
        <begin position="791"/>
        <end position="800"/>
    </location>
</feature>
<dbReference type="SMART" id="SM00333">
    <property type="entry name" value="TUDOR"/>
    <property type="match status" value="1"/>
</dbReference>
<dbReference type="PROSITE" id="PS50084">
    <property type="entry name" value="KH_TYPE_1"/>
    <property type="match status" value="1"/>
</dbReference>
<dbReference type="GO" id="GO:0005739">
    <property type="term" value="C:mitochondrion"/>
    <property type="evidence" value="ECO:0007669"/>
    <property type="project" value="TreeGrafter"/>
</dbReference>
<dbReference type="OrthoDB" id="10069557at2759"/>
<keyword evidence="3" id="KW-0472">Membrane</keyword>
<evidence type="ECO:0000259" key="4">
    <source>
        <dbReference type="PROSITE" id="PS50304"/>
    </source>
</evidence>
<dbReference type="Gene3D" id="3.30.1370.10">
    <property type="entry name" value="K Homology domain, type 1"/>
    <property type="match status" value="1"/>
</dbReference>
<feature type="compositionally biased region" description="Basic and acidic residues" evidence="2">
    <location>
        <begin position="456"/>
        <end position="474"/>
    </location>
</feature>
<feature type="compositionally biased region" description="Basic and acidic residues" evidence="2">
    <location>
        <begin position="810"/>
        <end position="839"/>
    </location>
</feature>
<dbReference type="InterPro" id="IPR002999">
    <property type="entry name" value="Tudor"/>
</dbReference>
<keyword evidence="3" id="KW-1133">Transmembrane helix</keyword>
<dbReference type="Gene3D" id="2.40.50.90">
    <property type="match status" value="1"/>
</dbReference>
<dbReference type="Pfam" id="PF00013">
    <property type="entry name" value="KH_1"/>
    <property type="match status" value="1"/>
</dbReference>
<dbReference type="Pfam" id="PF00567">
    <property type="entry name" value="TUDOR"/>
    <property type="match status" value="1"/>
</dbReference>
<sequence length="1130" mass="122154">MLRFRFFLPLMAPVLAVIGWWLYTSRKKKEIVAPKEEKEGLAAHELASPCQVGNGAVEGSRVKLEEVNVQQEIVDKNHVPIATAVMLGQSLPIKTLGSVGTLSHAHSSSHTGDSDGNDPESESSEQEVTFKPPVPSLRKTGIEKAGQDDLSRSECQLLHGDKQVIVASEHGPEAELAVANEEQEQLAPPPSQSRSAAISPTLAQLTEAEGNDDAVNIMVPSPEDLQTAALVEPIHSLNEDLPFTELQTSTGRMPDLLFPKTDITSSHILAPLASQPMLEAEVPPQQEGFGEPLASGQPSEPAQEESKGPILGLNREVISVATQEVRLHGDVGEDGDGRTSDQNNSFSLIDGTDCTTVEQVEWENSQTSTAVTCLLEDHRDEHENDQMSSKSDLLVNGPSLSASVDVHHEGEKVRNGCLAPLVPEGEKEDVGSSRTESGQKSPRPELTPPCPDDDVTERKDCGFDTCHSEDRVSNEDQLSTLGLSHKVPEKDDDPVLSTVTSPGSNEQKHSPERTPEPSLERGHQEATLSWGESATNTDPYDASLTDKEIEAVHSREIPLAAPQEVPAVSHSESAGEEVHQTLCEQSSSCVITNGTQCTEPDQALQKSDLANRTQCSVSGQKEQENDHTDGTQCVALDQHEQENGQPSETQCMALDQTRQEEEQTSSGRQPIPQVPTEVTGDGVFQNGRCTAPVGQKVEDDAASSGRTDSGEKNPRPTPSPPSTDKPQTDDDVTETEDSGCGTCQSEDGLSSEDQHPASGLSREVPERDTDPVCASVTSQSSEEQRTAQSHSPERASEPCHQEACLSGGEKLSDTDLRNGSHSENETEVDHSKGSEVNIKDPADCSFVSGMREGQGSSCKPARPQNLDLVIWEVEVPKLLVGRLIGKRGRYVSFLKQTSGAKVYISSLPYTQDIQICHIEGSKQQVDKVLGLIGKKFKELNLTNLYAPPPPPPVTFPSLPVTSWLLLPDGITVEVSVVKIVSASHMFVQQPKHPSYPALSGVNGAWWRAQVISFQEESDEAEIRYVDYGGYERVKMDTLRQIRSDFVTLPFQGAEVVLNSVKPLPGDDGFSAEASAALEEMTRGASLLAQVTGYDGAGIPFVQMWRVVEGELVSVNRALVDRGLATWLDSF</sequence>
<dbReference type="AlphaFoldDB" id="A0A8T2NMX9"/>
<dbReference type="InterPro" id="IPR036612">
    <property type="entry name" value="KH_dom_type_1_sf"/>
</dbReference>
<feature type="region of interest" description="Disordered" evidence="2">
    <location>
        <begin position="179"/>
        <end position="198"/>
    </location>
</feature>
<feature type="compositionally biased region" description="Basic and acidic residues" evidence="2">
    <location>
        <begin position="544"/>
        <end position="556"/>
    </location>
</feature>
<dbReference type="SMART" id="SM00322">
    <property type="entry name" value="KH"/>
    <property type="match status" value="1"/>
</dbReference>
<dbReference type="EMBL" id="JAFBMS010000035">
    <property type="protein sequence ID" value="KAG9341394.1"/>
    <property type="molecule type" value="Genomic_DNA"/>
</dbReference>
<dbReference type="GO" id="GO:0016020">
    <property type="term" value="C:membrane"/>
    <property type="evidence" value="ECO:0007669"/>
    <property type="project" value="TreeGrafter"/>
</dbReference>
<dbReference type="InterPro" id="IPR047368">
    <property type="entry name" value="KH-I_AKAP1"/>
</dbReference>
<protein>
    <recommendedName>
        <fullName evidence="4">Tudor domain-containing protein</fullName>
    </recommendedName>
</protein>